<evidence type="ECO:0000313" key="2">
    <source>
        <dbReference type="EMBL" id="KAF0713781.1"/>
    </source>
</evidence>
<organism evidence="2 3">
    <name type="scientific">Aphis craccivora</name>
    <name type="common">Cowpea aphid</name>
    <dbReference type="NCBI Taxonomy" id="307492"/>
    <lineage>
        <taxon>Eukaryota</taxon>
        <taxon>Metazoa</taxon>
        <taxon>Ecdysozoa</taxon>
        <taxon>Arthropoda</taxon>
        <taxon>Hexapoda</taxon>
        <taxon>Insecta</taxon>
        <taxon>Pterygota</taxon>
        <taxon>Neoptera</taxon>
        <taxon>Paraneoptera</taxon>
        <taxon>Hemiptera</taxon>
        <taxon>Sternorrhyncha</taxon>
        <taxon>Aphidomorpha</taxon>
        <taxon>Aphidoidea</taxon>
        <taxon>Aphididae</taxon>
        <taxon>Aphidini</taxon>
        <taxon>Aphis</taxon>
        <taxon>Aphis</taxon>
    </lineage>
</organism>
<dbReference type="EMBL" id="VUJU01010568">
    <property type="protein sequence ID" value="KAF0713781.1"/>
    <property type="molecule type" value="Genomic_DNA"/>
</dbReference>
<dbReference type="Proteomes" id="UP000478052">
    <property type="component" value="Unassembled WGS sequence"/>
</dbReference>
<comment type="caution">
    <text evidence="2">The sequence shown here is derived from an EMBL/GenBank/DDBJ whole genome shotgun (WGS) entry which is preliminary data.</text>
</comment>
<protein>
    <recommendedName>
        <fullName evidence="1">Mutator-like transposase domain-containing protein</fullName>
    </recommendedName>
</protein>
<dbReference type="InterPro" id="IPR049012">
    <property type="entry name" value="Mutator_transp_dom"/>
</dbReference>
<name>A0A6G0VYV5_APHCR</name>
<accession>A0A6G0VYV5</accession>
<evidence type="ECO:0000313" key="3">
    <source>
        <dbReference type="Proteomes" id="UP000478052"/>
    </source>
</evidence>
<keyword evidence="3" id="KW-1185">Reference proteome</keyword>
<dbReference type="Pfam" id="PF20700">
    <property type="entry name" value="Mutator"/>
    <property type="match status" value="1"/>
</dbReference>
<reference evidence="2 3" key="1">
    <citation type="submission" date="2019-08" db="EMBL/GenBank/DDBJ databases">
        <title>Whole genome of Aphis craccivora.</title>
        <authorList>
            <person name="Voronova N.V."/>
            <person name="Shulinski R.S."/>
            <person name="Bandarenka Y.V."/>
            <person name="Zhorov D.G."/>
            <person name="Warner D."/>
        </authorList>
    </citation>
    <scope>NUCLEOTIDE SEQUENCE [LARGE SCALE GENOMIC DNA]</scope>
    <source>
        <strain evidence="2">180601</strain>
        <tissue evidence="2">Whole Body</tissue>
    </source>
</reference>
<feature type="non-terminal residue" evidence="2">
    <location>
        <position position="1"/>
    </location>
</feature>
<evidence type="ECO:0000259" key="1">
    <source>
        <dbReference type="Pfam" id="PF20700"/>
    </source>
</evidence>
<feature type="domain" description="Mutator-like transposase" evidence="1">
    <location>
        <begin position="53"/>
        <end position="236"/>
    </location>
</feature>
<gene>
    <name evidence="2" type="ORF">FWK35_00026563</name>
</gene>
<sequence>YKSTSSILQPVQLRDSSVEASDHNVLESQASIQNTVHAIKSRLNVISHNEVESYSLQTECQMCGIETIISSEPTNETYLPINKAVLNGTVAIGIGQTQLFELSSALEIPCMSNSTFSRQHEDLSLNIHNLAWEEIRKAGEEERQLAMEAGDIDVDGIPFCSVVADGQWSKRSYKTKYDSLSGVATIIGFKTKKVLFIGIRNRYCVICNRAETKNETPLDHTCFLNWTKSATGMEAD</sequence>
<feature type="non-terminal residue" evidence="2">
    <location>
        <position position="236"/>
    </location>
</feature>
<dbReference type="OrthoDB" id="6624036at2759"/>
<dbReference type="AlphaFoldDB" id="A0A6G0VYV5"/>
<proteinExistence type="predicted"/>